<dbReference type="EMBL" id="VTES01000006">
    <property type="protein sequence ID" value="TYS60597.1"/>
    <property type="molecule type" value="Genomic_DNA"/>
</dbReference>
<keyword evidence="1" id="KW-0472">Membrane</keyword>
<dbReference type="AlphaFoldDB" id="A0A5D4SAC8"/>
<feature type="transmembrane region" description="Helical" evidence="1">
    <location>
        <begin position="145"/>
        <end position="165"/>
    </location>
</feature>
<accession>A0A5D4SAC8</accession>
<keyword evidence="1" id="KW-0812">Transmembrane</keyword>
<dbReference type="RefSeq" id="WP_148950744.1">
    <property type="nucleotide sequence ID" value="NZ_VTES01000006.1"/>
</dbReference>
<keyword evidence="1" id="KW-1133">Transmembrane helix</keyword>
<organism evidence="2 3">
    <name type="scientific">Bacillus infantis</name>
    <dbReference type="NCBI Taxonomy" id="324767"/>
    <lineage>
        <taxon>Bacteria</taxon>
        <taxon>Bacillati</taxon>
        <taxon>Bacillota</taxon>
        <taxon>Bacilli</taxon>
        <taxon>Bacillales</taxon>
        <taxon>Bacillaceae</taxon>
        <taxon>Bacillus</taxon>
    </lineage>
</organism>
<reference evidence="2 3" key="1">
    <citation type="submission" date="2019-08" db="EMBL/GenBank/DDBJ databases">
        <title>Bacillus genomes from the desert of Cuatro Cienegas, Coahuila.</title>
        <authorList>
            <person name="Olmedo-Alvarez G."/>
        </authorList>
    </citation>
    <scope>NUCLEOTIDE SEQUENCE [LARGE SCALE GENOMIC DNA]</scope>
    <source>
        <strain evidence="2 3">CH37_1T</strain>
    </source>
</reference>
<sequence length="560" mass="65351">MKKILPVLAIVIPVIATFVVYYLESETSDVVYSISDNIPVSDAENAGTNTQQIEIKNLGSLTAKDIQLKIDADISNYRVINDSASDKVNVFHENIFELLYSELPPDGQFTLVIESDIKGLDEDILTIKSDDGIARNVLENDNNKIGLLIYSVVIIAYILFSINTLKSSYTYSKLKSALYYSSRNVDFIYSKKPIYIKDMDWAELLNNFLQQKIREDLLRDYIYEVDGLNTFKILLNKDKPKYLTEDEWGELRKKAAEVFKTKIRQAILGSKPIHTTDSNIITFLTSISEAAEQLSDSIKRELGILISNEYVSYKIKKKYINLDEVNNNLLETKPIFVSQNDWDTYKEFMAGLQYMLILQELFKSFNDPYEIINRYQDTIVKDKEKIIDIGYSINFYKYFLNALIYNADYEFREKPDWLKDSEIRVLDRISNIILKSKKDIELANKKNSMINQLILREELIEVDQPEFLNDQEWRQVISLNDKFKKMSEFEITYQSRSETLEREEIEASKLIEKVRYQLNTIHNLLLDPSTIDRIESYDNYFSEGNFLNLVKLADYLKETK</sequence>
<comment type="caution">
    <text evidence="2">The sequence shown here is derived from an EMBL/GenBank/DDBJ whole genome shotgun (WGS) entry which is preliminary data.</text>
</comment>
<gene>
    <name evidence="2" type="ORF">FZD47_20530</name>
</gene>
<evidence type="ECO:0000313" key="2">
    <source>
        <dbReference type="EMBL" id="TYS60597.1"/>
    </source>
</evidence>
<proteinExistence type="predicted"/>
<evidence type="ECO:0000313" key="3">
    <source>
        <dbReference type="Proteomes" id="UP000323732"/>
    </source>
</evidence>
<evidence type="ECO:0008006" key="4">
    <source>
        <dbReference type="Google" id="ProtNLM"/>
    </source>
</evidence>
<name>A0A5D4SAC8_9BACI</name>
<dbReference type="Proteomes" id="UP000323732">
    <property type="component" value="Unassembled WGS sequence"/>
</dbReference>
<feature type="transmembrane region" description="Helical" evidence="1">
    <location>
        <begin position="7"/>
        <end position="23"/>
    </location>
</feature>
<protein>
    <recommendedName>
        <fullName evidence="4">CARDB domain-containing protein</fullName>
    </recommendedName>
</protein>
<evidence type="ECO:0000256" key="1">
    <source>
        <dbReference type="SAM" id="Phobius"/>
    </source>
</evidence>